<evidence type="ECO:0000313" key="12">
    <source>
        <dbReference type="EMBL" id="EMP33300.1"/>
    </source>
</evidence>
<evidence type="ECO:0000256" key="6">
    <source>
        <dbReference type="ARBA" id="ARBA00022843"/>
    </source>
</evidence>
<dbReference type="STRING" id="8469.M7BCL2"/>
<dbReference type="FunFam" id="1.10.167.10:FF:000015">
    <property type="entry name" value="Regulator of G-protein signaling 17"/>
    <property type="match status" value="1"/>
</dbReference>
<dbReference type="AlphaFoldDB" id="M7BCL2"/>
<dbReference type="PANTHER" id="PTHR10845:SF145">
    <property type="entry name" value="REGULATOR OF G-PROTEIN SIGNALING 19"/>
    <property type="match status" value="1"/>
</dbReference>
<evidence type="ECO:0000256" key="3">
    <source>
        <dbReference type="ARBA" id="ARBA00004496"/>
    </source>
</evidence>
<dbReference type="PANTHER" id="PTHR10845">
    <property type="entry name" value="REGULATOR OF G PROTEIN SIGNALING"/>
    <property type="match status" value="1"/>
</dbReference>
<evidence type="ECO:0000256" key="4">
    <source>
        <dbReference type="ARBA" id="ARBA00022490"/>
    </source>
</evidence>
<dbReference type="InterPro" id="IPR044926">
    <property type="entry name" value="RGS_subdomain_2"/>
</dbReference>
<dbReference type="SMART" id="SM00315">
    <property type="entry name" value="RGS"/>
    <property type="match status" value="1"/>
</dbReference>
<dbReference type="Pfam" id="PF00615">
    <property type="entry name" value="RGS"/>
    <property type="match status" value="1"/>
</dbReference>
<dbReference type="GO" id="GO:0007186">
    <property type="term" value="P:G protein-coupled receptor signaling pathway"/>
    <property type="evidence" value="ECO:0007669"/>
    <property type="project" value="UniProtKB-ARBA"/>
</dbReference>
<feature type="domain" description="RGS" evidence="11">
    <location>
        <begin position="263"/>
        <end position="379"/>
    </location>
</feature>
<keyword evidence="9" id="KW-0539">Nucleus</keyword>
<dbReference type="SUPFAM" id="SSF48097">
    <property type="entry name" value="Regulator of G-protein signaling, RGS"/>
    <property type="match status" value="1"/>
</dbReference>
<reference evidence="13" key="1">
    <citation type="journal article" date="2013" name="Nat. Genet.">
        <title>The draft genomes of soft-shell turtle and green sea turtle yield insights into the development and evolution of the turtle-specific body plan.</title>
        <authorList>
            <person name="Wang Z."/>
            <person name="Pascual-Anaya J."/>
            <person name="Zadissa A."/>
            <person name="Li W."/>
            <person name="Niimura Y."/>
            <person name="Huang Z."/>
            <person name="Li C."/>
            <person name="White S."/>
            <person name="Xiong Z."/>
            <person name="Fang D."/>
            <person name="Wang B."/>
            <person name="Ming Y."/>
            <person name="Chen Y."/>
            <person name="Zheng Y."/>
            <person name="Kuraku S."/>
            <person name="Pignatelli M."/>
            <person name="Herrero J."/>
            <person name="Beal K."/>
            <person name="Nozawa M."/>
            <person name="Li Q."/>
            <person name="Wang J."/>
            <person name="Zhang H."/>
            <person name="Yu L."/>
            <person name="Shigenobu S."/>
            <person name="Wang J."/>
            <person name="Liu J."/>
            <person name="Flicek P."/>
            <person name="Searle S."/>
            <person name="Wang J."/>
            <person name="Kuratani S."/>
            <person name="Yin Y."/>
            <person name="Aken B."/>
            <person name="Zhang G."/>
            <person name="Irie N."/>
        </authorList>
    </citation>
    <scope>NUCLEOTIDE SEQUENCE [LARGE SCALE GENOMIC DNA]</scope>
</reference>
<dbReference type="GO" id="GO:0009968">
    <property type="term" value="P:negative regulation of signal transduction"/>
    <property type="evidence" value="ECO:0007669"/>
    <property type="project" value="UniProtKB-KW"/>
</dbReference>
<dbReference type="CDD" id="cd08745">
    <property type="entry name" value="RGS_RGS19"/>
    <property type="match status" value="1"/>
</dbReference>
<evidence type="ECO:0000256" key="10">
    <source>
        <dbReference type="SAM" id="MobiDB-lite"/>
    </source>
</evidence>
<keyword evidence="6" id="KW-0832">Ubl conjugation</keyword>
<evidence type="ECO:0000256" key="8">
    <source>
        <dbReference type="ARBA" id="ARBA00023180"/>
    </source>
</evidence>
<evidence type="ECO:0000256" key="1">
    <source>
        <dbReference type="ARBA" id="ARBA00004123"/>
    </source>
</evidence>
<sequence>MTARETATRKGIIIPKSRKSLLSLDVNAVSPQQRERYLAFAEPTEEPVKSMLASDWMMMDKMSHEHSMCERDAEQKKQARIIGLLKAAEARNRLRNVRLRFQNLRIVYVAAKHKSDSRRGIFLHRIDCTAWDGVAVQPLNDAVGSFCSDSAAAVVEEEEEVCLPPSPHECIVSSEPLRPLEQPSEMLLCTCAVDSRLLANENLQSHPASLDLPLAPESVDSPYTNEDRERAWRASRDTKLETIPNCEACLKPTPDEVQGWAQSFDKLMKNPAGRNVFREFLRTEYSEENMLFWLACEELKNECNKHTIDEKARMIYEDYISILSPKEVSLDSRVREVINKKMQEPSTHTFDDAQLQIYTLMHRDSYPRFLNSAIYKALLQSISRSSSES</sequence>
<dbReference type="Gene3D" id="1.10.167.10">
    <property type="entry name" value="Regulator of G-protein Signalling 4, domain 2"/>
    <property type="match status" value="1"/>
</dbReference>
<dbReference type="Pfam" id="PF15478">
    <property type="entry name" value="LKAAEAR"/>
    <property type="match status" value="1"/>
</dbReference>
<keyword evidence="5" id="KW-0734">Signal transduction inhibitor</keyword>
<organism evidence="12 13">
    <name type="scientific">Chelonia mydas</name>
    <name type="common">Green sea-turtle</name>
    <name type="synonym">Chelonia agassizi</name>
    <dbReference type="NCBI Taxonomy" id="8469"/>
    <lineage>
        <taxon>Eukaryota</taxon>
        <taxon>Metazoa</taxon>
        <taxon>Chordata</taxon>
        <taxon>Craniata</taxon>
        <taxon>Vertebrata</taxon>
        <taxon>Euteleostomi</taxon>
        <taxon>Archelosauria</taxon>
        <taxon>Testudinata</taxon>
        <taxon>Testudines</taxon>
        <taxon>Cryptodira</taxon>
        <taxon>Durocryptodira</taxon>
        <taxon>Americhelydia</taxon>
        <taxon>Chelonioidea</taxon>
        <taxon>Cheloniidae</taxon>
        <taxon>Chelonia</taxon>
    </lineage>
</organism>
<accession>M7BCL2</accession>
<evidence type="ECO:0000256" key="9">
    <source>
        <dbReference type="ARBA" id="ARBA00023242"/>
    </source>
</evidence>
<dbReference type="GO" id="GO:0005737">
    <property type="term" value="C:cytoplasm"/>
    <property type="evidence" value="ECO:0007669"/>
    <property type="project" value="UniProtKB-SubCell"/>
</dbReference>
<dbReference type="GO" id="GO:0005634">
    <property type="term" value="C:nucleus"/>
    <property type="evidence" value="ECO:0007669"/>
    <property type="project" value="UniProtKB-SubCell"/>
</dbReference>
<dbReference type="InterPro" id="IPR016137">
    <property type="entry name" value="RGS"/>
</dbReference>
<feature type="region of interest" description="Disordered" evidence="10">
    <location>
        <begin position="209"/>
        <end position="234"/>
    </location>
</feature>
<dbReference type="PROSITE" id="PS50132">
    <property type="entry name" value="RGS"/>
    <property type="match status" value="1"/>
</dbReference>
<name>M7BCL2_CHEMY</name>
<keyword evidence="13" id="KW-1185">Reference proteome</keyword>
<dbReference type="Proteomes" id="UP000031443">
    <property type="component" value="Unassembled WGS sequence"/>
</dbReference>
<protein>
    <submittedName>
        <fullName evidence="12">Regulator of G-protein signaling 19</fullName>
    </submittedName>
</protein>
<evidence type="ECO:0000256" key="7">
    <source>
        <dbReference type="ARBA" id="ARBA00023136"/>
    </source>
</evidence>
<proteinExistence type="predicted"/>
<dbReference type="InterPro" id="IPR029152">
    <property type="entry name" value="LKAAEAR1"/>
</dbReference>
<evidence type="ECO:0000313" key="13">
    <source>
        <dbReference type="Proteomes" id="UP000031443"/>
    </source>
</evidence>
<evidence type="ECO:0000256" key="2">
    <source>
        <dbReference type="ARBA" id="ARBA00004370"/>
    </source>
</evidence>
<dbReference type="eggNOG" id="KOG3589">
    <property type="taxonomic scope" value="Eukaryota"/>
</dbReference>
<dbReference type="InterPro" id="IPR036305">
    <property type="entry name" value="RGS_sf"/>
</dbReference>
<dbReference type="PRINTS" id="PR01301">
    <property type="entry name" value="RGSPROTEIN"/>
</dbReference>
<dbReference type="GO" id="GO:0016020">
    <property type="term" value="C:membrane"/>
    <property type="evidence" value="ECO:0007669"/>
    <property type="project" value="UniProtKB-SubCell"/>
</dbReference>
<evidence type="ECO:0000259" key="11">
    <source>
        <dbReference type="PROSITE" id="PS50132"/>
    </source>
</evidence>
<keyword evidence="7" id="KW-0472">Membrane</keyword>
<comment type="subcellular location">
    <subcellularLocation>
        <location evidence="3">Cytoplasm</location>
    </subcellularLocation>
    <subcellularLocation>
        <location evidence="2">Membrane</location>
    </subcellularLocation>
    <subcellularLocation>
        <location evidence="1">Nucleus</location>
    </subcellularLocation>
</comment>
<keyword evidence="4" id="KW-0963">Cytoplasm</keyword>
<keyword evidence="8" id="KW-0325">Glycoprotein</keyword>
<feature type="compositionally biased region" description="Basic and acidic residues" evidence="10">
    <location>
        <begin position="225"/>
        <end position="234"/>
    </location>
</feature>
<gene>
    <name evidence="12" type="ORF">UY3_09630</name>
</gene>
<evidence type="ECO:0000256" key="5">
    <source>
        <dbReference type="ARBA" id="ARBA00022700"/>
    </source>
</evidence>
<dbReference type="EMBL" id="KB536575">
    <property type="protein sequence ID" value="EMP33300.1"/>
    <property type="molecule type" value="Genomic_DNA"/>
</dbReference>